<comment type="function">
    <text evidence="3">Plays a central role in 2-thiolation of mcm(5)S(2)U at tRNA wobble positions of tRNA(Lys), tRNA(Glu) and tRNA(Gln). May act by forming a heterodimer with NCS6 that ligates sulfur from thiocarboxylated URM1 onto the uridine of tRNAs at wobble position. Prior mcm(5) tRNA modification by the elongator complex is required for 2-thiolation. May also be involved in protein urmylation.</text>
</comment>
<proteinExistence type="inferred from homology"/>
<dbReference type="GO" id="GO:0016783">
    <property type="term" value="F:sulfurtransferase activity"/>
    <property type="evidence" value="ECO:0007669"/>
    <property type="project" value="TreeGrafter"/>
</dbReference>
<dbReference type="GO" id="GO:0032447">
    <property type="term" value="P:protein urmylation"/>
    <property type="evidence" value="ECO:0007669"/>
    <property type="project" value="UniProtKB-UniRule"/>
</dbReference>
<dbReference type="InterPro" id="IPR019407">
    <property type="entry name" value="CTU2"/>
</dbReference>
<comment type="similarity">
    <text evidence="3">Belongs to the CTU2/NCS2 family.</text>
</comment>
<dbReference type="Pfam" id="PF10288">
    <property type="entry name" value="CTU2"/>
    <property type="match status" value="1"/>
</dbReference>
<accession>A0A1D2V9W2</accession>
<dbReference type="FunCoup" id="A0A1D2V9W2">
    <property type="interactions" value="191"/>
</dbReference>
<dbReference type="Gene3D" id="3.40.50.620">
    <property type="entry name" value="HUPs"/>
    <property type="match status" value="1"/>
</dbReference>
<reference evidence="5" key="1">
    <citation type="submission" date="2016-05" db="EMBL/GenBank/DDBJ databases">
        <title>Comparative genomics of biotechnologically important yeasts.</title>
        <authorList>
            <consortium name="DOE Joint Genome Institute"/>
            <person name="Riley R."/>
            <person name="Haridas S."/>
            <person name="Wolfe K.H."/>
            <person name="Lopes M.R."/>
            <person name="Hittinger C.T."/>
            <person name="Goker M."/>
            <person name="Salamov A."/>
            <person name="Wisecaver J."/>
            <person name="Long T.M."/>
            <person name="Aerts A.L."/>
            <person name="Barry K."/>
            <person name="Choi C."/>
            <person name="Clum A."/>
            <person name="Coughlan A.Y."/>
            <person name="Deshpande S."/>
            <person name="Douglass A.P."/>
            <person name="Hanson S.J."/>
            <person name="Klenk H.-P."/>
            <person name="Labutti K."/>
            <person name="Lapidus A."/>
            <person name="Lindquist E."/>
            <person name="Lipzen A."/>
            <person name="Meier-Kolthoff J.P."/>
            <person name="Ohm R.A."/>
            <person name="Otillar R.P."/>
            <person name="Pangilinan J."/>
            <person name="Peng Y."/>
            <person name="Rokas A."/>
            <person name="Rosa C.A."/>
            <person name="Scheuner C."/>
            <person name="Sibirny A.A."/>
            <person name="Slot J.C."/>
            <person name="Stielow J.B."/>
            <person name="Sun H."/>
            <person name="Kurtzman C.P."/>
            <person name="Blackwell M."/>
            <person name="Grigoriev I.V."/>
            <person name="Jeffries T.W."/>
        </authorList>
    </citation>
    <scope>NUCLEOTIDE SEQUENCE [LARGE SCALE GENOMIC DNA]</scope>
    <source>
        <strain evidence="5">DSM 1968</strain>
    </source>
</reference>
<dbReference type="AlphaFoldDB" id="A0A1D2V9W2"/>
<evidence type="ECO:0000256" key="2">
    <source>
        <dbReference type="ARBA" id="ARBA00022694"/>
    </source>
</evidence>
<protein>
    <recommendedName>
        <fullName evidence="3">Cytoplasmic tRNA 2-thiolation protein 2</fullName>
    </recommendedName>
</protein>
<dbReference type="GO" id="GO:0000049">
    <property type="term" value="F:tRNA binding"/>
    <property type="evidence" value="ECO:0007669"/>
    <property type="project" value="InterPro"/>
</dbReference>
<keyword evidence="5" id="KW-1185">Reference proteome</keyword>
<dbReference type="GO" id="GO:0002143">
    <property type="term" value="P:tRNA wobble position uridine thiolation"/>
    <property type="evidence" value="ECO:0007669"/>
    <property type="project" value="TreeGrafter"/>
</dbReference>
<sequence length="477" mass="54631">MSANSTQSSVRENELLDPNNVNSACSRCKKEQSEIKSRKEYFCSQCFIRFISGKQRKQMLDEKFRVNYKKTGVDTNVLLPILFNQNLVESLSLLDILLNLLLEQNLNHHGKQGFNLVVVILYYKSSQEDINDFNLFIDLVKKNYLPLNNLKFKLFDLNLFITSNPSILRSIDVDYNNFQSYSIPKLISGESNNNNSNEIINLDTILSQISDSSTKEDLLNIIITQSVKKISLLLNCGVILLSDSMSLLAIKILSLIVRGKSYLIYNMLTNDIRTLENLQIIYPLQEILNFEIYNYFNLKQLNSAEVLNNDQRKRIRNPSIDLSVKNYFRMIENNGYSTVVSTVVKTGFKLINPVMVNPRGIKHCKVCDSVLFDDPIRWLNKITVTDCVAPENEEELSNYQKYVSLLDAQTSAGSSNKGDLHQERTQMDLCYGCLVSVGGVSKEKFVWPIYEDDSTHDAQTDFKVDSEDLLTLQEYLI</sequence>
<evidence type="ECO:0000256" key="3">
    <source>
        <dbReference type="HAMAP-Rule" id="MF_03054"/>
    </source>
</evidence>
<dbReference type="RefSeq" id="XP_020044632.1">
    <property type="nucleotide sequence ID" value="XM_020191304.1"/>
</dbReference>
<organism evidence="4 5">
    <name type="scientific">Ascoidea rubescens DSM 1968</name>
    <dbReference type="NCBI Taxonomy" id="1344418"/>
    <lineage>
        <taxon>Eukaryota</taxon>
        <taxon>Fungi</taxon>
        <taxon>Dikarya</taxon>
        <taxon>Ascomycota</taxon>
        <taxon>Saccharomycotina</taxon>
        <taxon>Saccharomycetes</taxon>
        <taxon>Ascoideaceae</taxon>
        <taxon>Ascoidea</taxon>
    </lineage>
</organism>
<dbReference type="InterPro" id="IPR014729">
    <property type="entry name" value="Rossmann-like_a/b/a_fold"/>
</dbReference>
<dbReference type="GeneID" id="30964940"/>
<dbReference type="InParanoid" id="A0A1D2V9W2"/>
<dbReference type="Proteomes" id="UP000095038">
    <property type="component" value="Unassembled WGS sequence"/>
</dbReference>
<evidence type="ECO:0000313" key="5">
    <source>
        <dbReference type="Proteomes" id="UP000095038"/>
    </source>
</evidence>
<gene>
    <name evidence="3" type="primary">NCS2</name>
    <name evidence="3" type="synonym">CTU2</name>
    <name evidence="4" type="ORF">ASCRUDRAFT_62611</name>
</gene>
<dbReference type="EMBL" id="KV454493">
    <property type="protein sequence ID" value="ODV58325.1"/>
    <property type="molecule type" value="Genomic_DNA"/>
</dbReference>
<name>A0A1D2V9W2_9ASCO</name>
<dbReference type="PANTHER" id="PTHR20882:SF14">
    <property type="entry name" value="CYTOPLASMIC TRNA 2-THIOLATION PROTEIN 2"/>
    <property type="match status" value="1"/>
</dbReference>
<dbReference type="GO" id="GO:0016779">
    <property type="term" value="F:nucleotidyltransferase activity"/>
    <property type="evidence" value="ECO:0007669"/>
    <property type="project" value="UniProtKB-UniRule"/>
</dbReference>
<comment type="subcellular location">
    <subcellularLocation>
        <location evidence="3">Cytoplasm</location>
    </subcellularLocation>
</comment>
<evidence type="ECO:0000256" key="1">
    <source>
        <dbReference type="ARBA" id="ARBA00022490"/>
    </source>
</evidence>
<dbReference type="UniPathway" id="UPA00988"/>
<dbReference type="GO" id="GO:0005829">
    <property type="term" value="C:cytosol"/>
    <property type="evidence" value="ECO:0007669"/>
    <property type="project" value="TreeGrafter"/>
</dbReference>
<dbReference type="PANTHER" id="PTHR20882">
    <property type="entry name" value="CYTOPLASMIC TRNA 2-THIOLATION PROTEIN 2"/>
    <property type="match status" value="1"/>
</dbReference>
<dbReference type="STRING" id="1344418.A0A1D2V9W2"/>
<keyword evidence="1 3" id="KW-0963">Cytoplasm</keyword>
<comment type="pathway">
    <text evidence="3">tRNA modification; 5-methoxycarbonylmethyl-2-thiouridine-tRNA biosynthesis.</text>
</comment>
<keyword evidence="2 3" id="KW-0819">tRNA processing</keyword>
<dbReference type="HAMAP" id="MF_03054">
    <property type="entry name" value="CTU2"/>
    <property type="match status" value="1"/>
</dbReference>
<dbReference type="OrthoDB" id="25129at2759"/>
<evidence type="ECO:0000313" key="4">
    <source>
        <dbReference type="EMBL" id="ODV58325.1"/>
    </source>
</evidence>